<accession>A0A6A5TJ88</accession>
<evidence type="ECO:0000313" key="1">
    <source>
        <dbReference type="EMBL" id="KAF1952438.1"/>
    </source>
</evidence>
<dbReference type="AlphaFoldDB" id="A0A6A5TJ88"/>
<sequence length="163" mass="18222">MRSTDSHANAYLSLPFACQACFVHGDQLLLPRKRIPHKTCRQTDDVTTRRIRFLHRTIPAVRRCSPRRIATTSSDATVLLESTLTSSSSPSYTQSKLCALLQRPHTLYRLPVLLRFMVSGIGISVAGCSDASRGKMISDNKLSKLVLPLNLKDQGEHWVLNHP</sequence>
<proteinExistence type="predicted"/>
<dbReference type="EMBL" id="ML977010">
    <property type="protein sequence ID" value="KAF1952438.1"/>
    <property type="molecule type" value="Genomic_DNA"/>
</dbReference>
<organism evidence="1 2">
    <name type="scientific">Byssothecium circinans</name>
    <dbReference type="NCBI Taxonomy" id="147558"/>
    <lineage>
        <taxon>Eukaryota</taxon>
        <taxon>Fungi</taxon>
        <taxon>Dikarya</taxon>
        <taxon>Ascomycota</taxon>
        <taxon>Pezizomycotina</taxon>
        <taxon>Dothideomycetes</taxon>
        <taxon>Pleosporomycetidae</taxon>
        <taxon>Pleosporales</taxon>
        <taxon>Massarineae</taxon>
        <taxon>Massarinaceae</taxon>
        <taxon>Byssothecium</taxon>
    </lineage>
</organism>
<keyword evidence="2" id="KW-1185">Reference proteome</keyword>
<dbReference type="Proteomes" id="UP000800035">
    <property type="component" value="Unassembled WGS sequence"/>
</dbReference>
<name>A0A6A5TJ88_9PLEO</name>
<reference evidence="1" key="1">
    <citation type="journal article" date="2020" name="Stud. Mycol.">
        <title>101 Dothideomycetes genomes: a test case for predicting lifestyles and emergence of pathogens.</title>
        <authorList>
            <person name="Haridas S."/>
            <person name="Albert R."/>
            <person name="Binder M."/>
            <person name="Bloem J."/>
            <person name="Labutti K."/>
            <person name="Salamov A."/>
            <person name="Andreopoulos B."/>
            <person name="Baker S."/>
            <person name="Barry K."/>
            <person name="Bills G."/>
            <person name="Bluhm B."/>
            <person name="Cannon C."/>
            <person name="Castanera R."/>
            <person name="Culley D."/>
            <person name="Daum C."/>
            <person name="Ezra D."/>
            <person name="Gonzalez J."/>
            <person name="Henrissat B."/>
            <person name="Kuo A."/>
            <person name="Liang C."/>
            <person name="Lipzen A."/>
            <person name="Lutzoni F."/>
            <person name="Magnuson J."/>
            <person name="Mondo S."/>
            <person name="Nolan M."/>
            <person name="Ohm R."/>
            <person name="Pangilinan J."/>
            <person name="Park H.-J."/>
            <person name="Ramirez L."/>
            <person name="Alfaro M."/>
            <person name="Sun H."/>
            <person name="Tritt A."/>
            <person name="Yoshinaga Y."/>
            <person name="Zwiers L.-H."/>
            <person name="Turgeon B."/>
            <person name="Goodwin S."/>
            <person name="Spatafora J."/>
            <person name="Crous P."/>
            <person name="Grigoriev I."/>
        </authorList>
    </citation>
    <scope>NUCLEOTIDE SEQUENCE</scope>
    <source>
        <strain evidence="1">CBS 675.92</strain>
    </source>
</reference>
<evidence type="ECO:0000313" key="2">
    <source>
        <dbReference type="Proteomes" id="UP000800035"/>
    </source>
</evidence>
<gene>
    <name evidence="1" type="ORF">CC80DRAFT_495255</name>
</gene>
<protein>
    <submittedName>
        <fullName evidence="1">Uncharacterized protein</fullName>
    </submittedName>
</protein>